<name>A0A835VKF4_VANPL</name>
<dbReference type="PANTHER" id="PTHR22835">
    <property type="entry name" value="ZINC FINGER FYVE DOMAIN CONTAINING PROTEIN"/>
    <property type="match status" value="1"/>
</dbReference>
<dbReference type="Pfam" id="PF00657">
    <property type="entry name" value="Lipase_GDSL"/>
    <property type="match status" value="1"/>
</dbReference>
<evidence type="ECO:0000256" key="2">
    <source>
        <dbReference type="ARBA" id="ARBA00022729"/>
    </source>
</evidence>
<evidence type="ECO:0000256" key="4">
    <source>
        <dbReference type="ARBA" id="ARBA00023180"/>
    </source>
</evidence>
<dbReference type="Proteomes" id="UP000636800">
    <property type="component" value="Chromosome 1"/>
</dbReference>
<dbReference type="AlphaFoldDB" id="A0A835VKF4"/>
<keyword evidence="3" id="KW-0378">Hydrolase</keyword>
<dbReference type="InterPro" id="IPR036514">
    <property type="entry name" value="SGNH_hydro_sf"/>
</dbReference>
<keyword evidence="2 5" id="KW-0732">Signal</keyword>
<dbReference type="PROSITE" id="PS51257">
    <property type="entry name" value="PROKAR_LIPOPROTEIN"/>
    <property type="match status" value="1"/>
</dbReference>
<keyword evidence="7" id="KW-1185">Reference proteome</keyword>
<evidence type="ECO:0000313" key="7">
    <source>
        <dbReference type="Proteomes" id="UP000636800"/>
    </source>
</evidence>
<organism evidence="6 7">
    <name type="scientific">Vanilla planifolia</name>
    <name type="common">Vanilla</name>
    <dbReference type="NCBI Taxonomy" id="51239"/>
    <lineage>
        <taxon>Eukaryota</taxon>
        <taxon>Viridiplantae</taxon>
        <taxon>Streptophyta</taxon>
        <taxon>Embryophyta</taxon>
        <taxon>Tracheophyta</taxon>
        <taxon>Spermatophyta</taxon>
        <taxon>Magnoliopsida</taxon>
        <taxon>Liliopsida</taxon>
        <taxon>Asparagales</taxon>
        <taxon>Orchidaceae</taxon>
        <taxon>Vanilloideae</taxon>
        <taxon>Vanilleae</taxon>
        <taxon>Vanilla</taxon>
    </lineage>
</organism>
<gene>
    <name evidence="6" type="ORF">HPP92_004547</name>
</gene>
<feature type="signal peptide" evidence="5">
    <location>
        <begin position="1"/>
        <end position="26"/>
    </location>
</feature>
<dbReference type="InterPro" id="IPR001087">
    <property type="entry name" value="GDSL"/>
</dbReference>
<keyword evidence="4" id="KW-0325">Glycoprotein</keyword>
<evidence type="ECO:0000256" key="5">
    <source>
        <dbReference type="SAM" id="SignalP"/>
    </source>
</evidence>
<dbReference type="OrthoDB" id="675359at2759"/>
<reference evidence="6 7" key="1">
    <citation type="journal article" date="2020" name="Nat. Food">
        <title>A phased Vanilla planifolia genome enables genetic improvement of flavour and production.</title>
        <authorList>
            <person name="Hasing T."/>
            <person name="Tang H."/>
            <person name="Brym M."/>
            <person name="Khazi F."/>
            <person name="Huang T."/>
            <person name="Chambers A.H."/>
        </authorList>
    </citation>
    <scope>NUCLEOTIDE SEQUENCE [LARGE SCALE GENOMIC DNA]</scope>
    <source>
        <tissue evidence="6">Leaf</tissue>
    </source>
</reference>
<comment type="caution">
    <text evidence="6">The sequence shown here is derived from an EMBL/GenBank/DDBJ whole genome shotgun (WGS) entry which is preliminary data.</text>
</comment>
<evidence type="ECO:0000313" key="6">
    <source>
        <dbReference type="EMBL" id="KAG0499856.1"/>
    </source>
</evidence>
<dbReference type="PANTHER" id="PTHR22835:SF117">
    <property type="entry name" value="GDSL-LIKE LIPASE_ACYLHYDROLASE"/>
    <property type="match status" value="1"/>
</dbReference>
<proteinExistence type="inferred from homology"/>
<dbReference type="EMBL" id="JADCNL010000001">
    <property type="protein sequence ID" value="KAG0499856.1"/>
    <property type="molecule type" value="Genomic_DNA"/>
</dbReference>
<sequence>MKSLVLQLGVLLVSCIFPATSKVASCKFPAIFNFGDSNSDTGGLAAAFDTVKPPYGETFFQTPAGRYSDGRLIIDFIADSYGLPLLSPYLDSLSINFSHGANFATAASTLVDQNSSLFQGGYSPFFLQVQTRQFSQFVSRSQIVAKRGDFFRSLMPKEDYFNESLYTIDIGQNDLTAGLFPGKSLEEFLPQTLAEFADGVRASYEKGARYFWVHKTGPLGCLAYALLRRNLSNAGELDPAGCSAFYNNASRRYNEGLNETVGVLRKELPHAVITYVDVFAAKYALFLEPAKYGFEDPLMVCCGYGGGKYNFDYDVRCGNTAKRNGGTVLLGKSCRRPSEKVVWDGTHYTEAANKVVFKLISTGDFSYPHRSFNAACKKSGRKMVLSGDV</sequence>
<dbReference type="GO" id="GO:0016788">
    <property type="term" value="F:hydrolase activity, acting on ester bonds"/>
    <property type="evidence" value="ECO:0007669"/>
    <property type="project" value="InterPro"/>
</dbReference>
<dbReference type="InterPro" id="IPR035669">
    <property type="entry name" value="SGNH_plant_lipase-like"/>
</dbReference>
<feature type="chain" id="PRO_5033008224" description="Alpha-L-fucosidase" evidence="5">
    <location>
        <begin position="27"/>
        <end position="389"/>
    </location>
</feature>
<comment type="similarity">
    <text evidence="1">Belongs to the 'GDSL' lipolytic enzyme family.</text>
</comment>
<evidence type="ECO:0000256" key="3">
    <source>
        <dbReference type="ARBA" id="ARBA00022801"/>
    </source>
</evidence>
<evidence type="ECO:0000256" key="1">
    <source>
        <dbReference type="ARBA" id="ARBA00008668"/>
    </source>
</evidence>
<dbReference type="CDD" id="cd01837">
    <property type="entry name" value="SGNH_plant_lipase_like"/>
    <property type="match status" value="1"/>
</dbReference>
<evidence type="ECO:0008006" key="8">
    <source>
        <dbReference type="Google" id="ProtNLM"/>
    </source>
</evidence>
<accession>A0A835VKF4</accession>
<dbReference type="Gene3D" id="3.40.50.1110">
    <property type="entry name" value="SGNH hydrolase"/>
    <property type="match status" value="1"/>
</dbReference>
<protein>
    <recommendedName>
        <fullName evidence="8">Alpha-L-fucosidase</fullName>
    </recommendedName>
</protein>